<evidence type="ECO:0000256" key="3">
    <source>
        <dbReference type="ARBA" id="ARBA00022448"/>
    </source>
</evidence>
<gene>
    <name evidence="6" type="ORF">VTK73DRAFT_6077</name>
</gene>
<evidence type="ECO:0000256" key="4">
    <source>
        <dbReference type="ARBA" id="ARBA00022475"/>
    </source>
</evidence>
<reference evidence="6 7" key="1">
    <citation type="journal article" date="2024" name="Commun. Biol.">
        <title>Comparative genomic analysis of thermophilic fungi reveals convergent evolutionary adaptations and gene losses.</title>
        <authorList>
            <person name="Steindorff A.S."/>
            <person name="Aguilar-Pontes M.V."/>
            <person name="Robinson A.J."/>
            <person name="Andreopoulos B."/>
            <person name="LaButti K."/>
            <person name="Kuo A."/>
            <person name="Mondo S."/>
            <person name="Riley R."/>
            <person name="Otillar R."/>
            <person name="Haridas S."/>
            <person name="Lipzen A."/>
            <person name="Grimwood J."/>
            <person name="Schmutz J."/>
            <person name="Clum A."/>
            <person name="Reid I.D."/>
            <person name="Moisan M.C."/>
            <person name="Butler G."/>
            <person name="Nguyen T.T.M."/>
            <person name="Dewar K."/>
            <person name="Conant G."/>
            <person name="Drula E."/>
            <person name="Henrissat B."/>
            <person name="Hansel C."/>
            <person name="Singer S."/>
            <person name="Hutchinson M.I."/>
            <person name="de Vries R.P."/>
            <person name="Natvig D.O."/>
            <person name="Powell A.J."/>
            <person name="Tsang A."/>
            <person name="Grigoriev I.V."/>
        </authorList>
    </citation>
    <scope>NUCLEOTIDE SEQUENCE [LARGE SCALE GENOMIC DNA]</scope>
    <source>
        <strain evidence="6 7">ATCC 24622</strain>
    </source>
</reference>
<name>A0ABR3WKL5_9PEZI</name>
<keyword evidence="4" id="KW-1003">Cell membrane</keyword>
<protein>
    <recommendedName>
        <fullName evidence="8">ABC transporter domain-containing protein</fullName>
    </recommendedName>
</protein>
<keyword evidence="3" id="KW-0813">Transport</keyword>
<evidence type="ECO:0000313" key="7">
    <source>
        <dbReference type="Proteomes" id="UP001586593"/>
    </source>
</evidence>
<dbReference type="Gene3D" id="3.40.50.300">
    <property type="entry name" value="P-loop containing nucleotide triphosphate hydrolases"/>
    <property type="match status" value="1"/>
</dbReference>
<keyword evidence="5" id="KW-0472">Membrane</keyword>
<sequence length="195" mass="21677">MPHATLRHNIDAAGAMSGVTLVRALEKVHLWGHFSAHQQRHCASPTHTEDGVDDEGQHPVSPEVILDHRLSSLPVLSGGQTQLFTLARALVRREAMAAERPYEDSEENDGRGTPKPVLLLDEATSSLDPATEEIMHNVIDEEFVQRGHTVVLVTHRPDMLVGKMRRGRDAFVWMKDGTIERVVDAEEVLGQERCT</sequence>
<dbReference type="PANTHER" id="PTHR43166:SF9">
    <property type="entry name" value="GLUTAMATE_ASPARTATE IMPORT ATP-BINDING PROTEIN GLTL"/>
    <property type="match status" value="1"/>
</dbReference>
<comment type="similarity">
    <text evidence="2">Belongs to the ABC transporter superfamily.</text>
</comment>
<evidence type="ECO:0000256" key="2">
    <source>
        <dbReference type="ARBA" id="ARBA00005417"/>
    </source>
</evidence>
<dbReference type="EMBL" id="JAZHXJ010000341">
    <property type="protein sequence ID" value="KAL1864186.1"/>
    <property type="molecule type" value="Genomic_DNA"/>
</dbReference>
<dbReference type="PANTHER" id="PTHR43166">
    <property type="entry name" value="AMINO ACID IMPORT ATP-BINDING PROTEIN"/>
    <property type="match status" value="1"/>
</dbReference>
<keyword evidence="7" id="KW-1185">Reference proteome</keyword>
<evidence type="ECO:0008006" key="8">
    <source>
        <dbReference type="Google" id="ProtNLM"/>
    </source>
</evidence>
<comment type="caution">
    <text evidence="6">The sequence shown here is derived from an EMBL/GenBank/DDBJ whole genome shotgun (WGS) entry which is preliminary data.</text>
</comment>
<dbReference type="SUPFAM" id="SSF52540">
    <property type="entry name" value="P-loop containing nucleoside triphosphate hydrolases"/>
    <property type="match status" value="1"/>
</dbReference>
<evidence type="ECO:0000256" key="5">
    <source>
        <dbReference type="ARBA" id="ARBA00023136"/>
    </source>
</evidence>
<evidence type="ECO:0000313" key="6">
    <source>
        <dbReference type="EMBL" id="KAL1864186.1"/>
    </source>
</evidence>
<dbReference type="Proteomes" id="UP001586593">
    <property type="component" value="Unassembled WGS sequence"/>
</dbReference>
<organism evidence="6 7">
    <name type="scientific">Phialemonium thermophilum</name>
    <dbReference type="NCBI Taxonomy" id="223376"/>
    <lineage>
        <taxon>Eukaryota</taxon>
        <taxon>Fungi</taxon>
        <taxon>Dikarya</taxon>
        <taxon>Ascomycota</taxon>
        <taxon>Pezizomycotina</taxon>
        <taxon>Sordariomycetes</taxon>
        <taxon>Sordariomycetidae</taxon>
        <taxon>Cephalothecales</taxon>
        <taxon>Cephalothecaceae</taxon>
        <taxon>Phialemonium</taxon>
    </lineage>
</organism>
<accession>A0ABR3WKL5</accession>
<proteinExistence type="inferred from homology"/>
<evidence type="ECO:0000256" key="1">
    <source>
        <dbReference type="ARBA" id="ARBA00004202"/>
    </source>
</evidence>
<dbReference type="InterPro" id="IPR027417">
    <property type="entry name" value="P-loop_NTPase"/>
</dbReference>
<dbReference type="InterPro" id="IPR050086">
    <property type="entry name" value="MetN_ABC_transporter-like"/>
</dbReference>
<comment type="subcellular location">
    <subcellularLocation>
        <location evidence="1">Cell membrane</location>
        <topology evidence="1">Peripheral membrane protein</topology>
    </subcellularLocation>
</comment>